<comment type="caution">
    <text evidence="2">The sequence shown here is derived from an EMBL/GenBank/DDBJ whole genome shotgun (WGS) entry which is preliminary data.</text>
</comment>
<feature type="region of interest" description="Disordered" evidence="1">
    <location>
        <begin position="70"/>
        <end position="101"/>
    </location>
</feature>
<accession>A0A1V4JTU7</accession>
<reference evidence="2 3" key="1">
    <citation type="submission" date="2016-02" db="EMBL/GenBank/DDBJ databases">
        <title>Band-tailed pigeon sequencing and assembly.</title>
        <authorList>
            <person name="Soares A.E."/>
            <person name="Novak B.J."/>
            <person name="Rice E.S."/>
            <person name="O'Connell B."/>
            <person name="Chang D."/>
            <person name="Weber S."/>
            <person name="Shapiro B."/>
        </authorList>
    </citation>
    <scope>NUCLEOTIDE SEQUENCE [LARGE SCALE GENOMIC DNA]</scope>
    <source>
        <strain evidence="2">BTP2013</strain>
        <tissue evidence="2">Blood</tissue>
    </source>
</reference>
<gene>
    <name evidence="2" type="ORF">AV530_011832</name>
</gene>
<dbReference type="AlphaFoldDB" id="A0A1V4JTU7"/>
<organism evidence="2 3">
    <name type="scientific">Patagioenas fasciata monilis</name>
    <dbReference type="NCBI Taxonomy" id="372326"/>
    <lineage>
        <taxon>Eukaryota</taxon>
        <taxon>Metazoa</taxon>
        <taxon>Chordata</taxon>
        <taxon>Craniata</taxon>
        <taxon>Vertebrata</taxon>
        <taxon>Euteleostomi</taxon>
        <taxon>Archelosauria</taxon>
        <taxon>Archosauria</taxon>
        <taxon>Dinosauria</taxon>
        <taxon>Saurischia</taxon>
        <taxon>Theropoda</taxon>
        <taxon>Coelurosauria</taxon>
        <taxon>Aves</taxon>
        <taxon>Neognathae</taxon>
        <taxon>Neoaves</taxon>
        <taxon>Columbimorphae</taxon>
        <taxon>Columbiformes</taxon>
        <taxon>Columbidae</taxon>
        <taxon>Patagioenas</taxon>
    </lineage>
</organism>
<dbReference type="EMBL" id="LSYS01006159">
    <property type="protein sequence ID" value="OPJ75629.1"/>
    <property type="molecule type" value="Genomic_DNA"/>
</dbReference>
<evidence type="ECO:0000313" key="3">
    <source>
        <dbReference type="Proteomes" id="UP000190648"/>
    </source>
</evidence>
<evidence type="ECO:0000313" key="2">
    <source>
        <dbReference type="EMBL" id="OPJ75629.1"/>
    </source>
</evidence>
<sequence>MLRATSSIVYEPAVMMFRLEMKAKVLMAPQLSIRNIVRTGERRADIQPLEEATQYLYKRNYIIEEKARELESDPGSLAGPWPGKTETEAQGAPLGDSNSSQLLIRIPQERKKLISKAYFDVGGPKL</sequence>
<dbReference type="Proteomes" id="UP000190648">
    <property type="component" value="Unassembled WGS sequence"/>
</dbReference>
<keyword evidence="3" id="KW-1185">Reference proteome</keyword>
<name>A0A1V4JTU7_PATFA</name>
<evidence type="ECO:0000256" key="1">
    <source>
        <dbReference type="SAM" id="MobiDB-lite"/>
    </source>
</evidence>
<protein>
    <submittedName>
        <fullName evidence="2">Uncharacterized protein</fullName>
    </submittedName>
</protein>
<proteinExistence type="predicted"/>